<dbReference type="GO" id="GO:0005783">
    <property type="term" value="C:endoplasmic reticulum"/>
    <property type="evidence" value="ECO:0007669"/>
    <property type="project" value="UniProtKB-SubCell"/>
</dbReference>
<gene>
    <name evidence="8" type="primary">LOC110981629</name>
</gene>
<dbReference type="InterPro" id="IPR020904">
    <property type="entry name" value="Sc_DH/Rdtase_CS"/>
</dbReference>
<evidence type="ECO:0000256" key="5">
    <source>
        <dbReference type="RuleBase" id="RU000363"/>
    </source>
</evidence>
<dbReference type="InterPro" id="IPR002347">
    <property type="entry name" value="SDR_fam"/>
</dbReference>
<evidence type="ECO:0000313" key="7">
    <source>
        <dbReference type="Proteomes" id="UP000694845"/>
    </source>
</evidence>
<dbReference type="PANTHER" id="PTHR43899">
    <property type="entry name" value="RH59310P"/>
    <property type="match status" value="1"/>
</dbReference>
<name>A0A8B7YQT5_ACAPL</name>
<evidence type="ECO:0000313" key="8">
    <source>
        <dbReference type="RefSeq" id="XP_022095037.1"/>
    </source>
</evidence>
<keyword evidence="6" id="KW-0472">Membrane</keyword>
<evidence type="ECO:0000256" key="3">
    <source>
        <dbReference type="ARBA" id="ARBA00022857"/>
    </source>
</evidence>
<keyword evidence="4" id="KW-0560">Oxidoreductase</keyword>
<dbReference type="SUPFAM" id="SSF51735">
    <property type="entry name" value="NAD(P)-binding Rossmann-fold domains"/>
    <property type="match status" value="1"/>
</dbReference>
<reference evidence="8" key="1">
    <citation type="submission" date="2025-08" db="UniProtKB">
        <authorList>
            <consortium name="RefSeq"/>
        </authorList>
    </citation>
    <scope>IDENTIFICATION</scope>
</reference>
<dbReference type="PANTHER" id="PTHR43899:SF13">
    <property type="entry name" value="RH59310P"/>
    <property type="match status" value="1"/>
</dbReference>
<dbReference type="FunFam" id="3.40.50.720:FF:000137">
    <property type="entry name" value="Hydroxysteroid (17-beta) dehydrogenase 3"/>
    <property type="match status" value="1"/>
</dbReference>
<keyword evidence="6" id="KW-0812">Transmembrane</keyword>
<dbReference type="Proteomes" id="UP000694845">
    <property type="component" value="Unplaced"/>
</dbReference>
<dbReference type="Gene3D" id="3.40.50.720">
    <property type="entry name" value="NAD(P)-binding Rossmann-like Domain"/>
    <property type="match status" value="1"/>
</dbReference>
<evidence type="ECO:0000256" key="6">
    <source>
        <dbReference type="SAM" id="Phobius"/>
    </source>
</evidence>
<dbReference type="AlphaFoldDB" id="A0A8B7YQT5"/>
<dbReference type="KEGG" id="aplc:110981629"/>
<feature type="transmembrane region" description="Helical" evidence="6">
    <location>
        <begin position="12"/>
        <end position="30"/>
    </location>
</feature>
<dbReference type="Pfam" id="PF00106">
    <property type="entry name" value="adh_short"/>
    <property type="match status" value="1"/>
</dbReference>
<dbReference type="GeneID" id="110981629"/>
<evidence type="ECO:0000256" key="2">
    <source>
        <dbReference type="ARBA" id="ARBA00006484"/>
    </source>
</evidence>
<protein>
    <submittedName>
        <fullName evidence="8">Very-long-chain 3-oxoacyl-CoA reductase-B-like</fullName>
    </submittedName>
</protein>
<dbReference type="PRINTS" id="PR00080">
    <property type="entry name" value="SDRFAMILY"/>
</dbReference>
<comment type="similarity">
    <text evidence="2 5">Belongs to the short-chain dehydrogenases/reductases (SDR) family.</text>
</comment>
<dbReference type="OrthoDB" id="5545019at2759"/>
<proteinExistence type="inferred from homology"/>
<evidence type="ECO:0000256" key="1">
    <source>
        <dbReference type="ARBA" id="ARBA00004240"/>
    </source>
</evidence>
<keyword evidence="6" id="KW-1133">Transmembrane helix</keyword>
<dbReference type="InterPro" id="IPR036291">
    <property type="entry name" value="NAD(P)-bd_dom_sf"/>
</dbReference>
<sequence>MPELTPFGALNPALATLGAVVAFCATFRLVSSLVKALKSFFLAGPLGLSTNVQKYGEWAAVTGATDGIGKAYVEQLAAKGLNIVLLSRSPDKLNDVAAEVESRYKVKTKAVAVDFSGGAEIYSKIAKEILGLNVGVLVNNVGVSYPFPQYFHELPDQQKFLADMLNLNCLSVTMMISIVLPGMLERKKGIVINLSSASGMNPSPLLSVYSSSKAYVDFLTRSLQTEYGSRGIIFQSVLPFYVTTKLSKIRRSSMTVPTPTGFVRSALATLGLEDRTNGCLSHSLQGWFVEAVPTWLLDKIQMSMHLGIRKTALKRLEQKKAN</sequence>
<evidence type="ECO:0000256" key="4">
    <source>
        <dbReference type="ARBA" id="ARBA00023002"/>
    </source>
</evidence>
<dbReference type="PRINTS" id="PR00081">
    <property type="entry name" value="GDHRDH"/>
</dbReference>
<accession>A0A8B7YQT5</accession>
<dbReference type="CDD" id="cd05356">
    <property type="entry name" value="17beta-HSD1_like_SDR_c"/>
    <property type="match status" value="1"/>
</dbReference>
<dbReference type="InterPro" id="IPR051019">
    <property type="entry name" value="VLCFA-Steroid_DH"/>
</dbReference>
<dbReference type="OMA" id="SGHWNHE"/>
<keyword evidence="3" id="KW-0521">NADP</keyword>
<dbReference type="RefSeq" id="XP_022095037.1">
    <property type="nucleotide sequence ID" value="XM_022239345.1"/>
</dbReference>
<dbReference type="GO" id="GO:0016491">
    <property type="term" value="F:oxidoreductase activity"/>
    <property type="evidence" value="ECO:0007669"/>
    <property type="project" value="UniProtKB-KW"/>
</dbReference>
<keyword evidence="7" id="KW-1185">Reference proteome</keyword>
<dbReference type="PROSITE" id="PS00061">
    <property type="entry name" value="ADH_SHORT"/>
    <property type="match status" value="1"/>
</dbReference>
<dbReference type="PIRSF" id="PIRSF000126">
    <property type="entry name" value="11-beta-HSD1"/>
    <property type="match status" value="1"/>
</dbReference>
<comment type="subcellular location">
    <subcellularLocation>
        <location evidence="1">Endoplasmic reticulum</location>
    </subcellularLocation>
</comment>
<organism evidence="7 8">
    <name type="scientific">Acanthaster planci</name>
    <name type="common">Crown-of-thorns starfish</name>
    <dbReference type="NCBI Taxonomy" id="133434"/>
    <lineage>
        <taxon>Eukaryota</taxon>
        <taxon>Metazoa</taxon>
        <taxon>Echinodermata</taxon>
        <taxon>Eleutherozoa</taxon>
        <taxon>Asterozoa</taxon>
        <taxon>Asteroidea</taxon>
        <taxon>Valvatacea</taxon>
        <taxon>Valvatida</taxon>
        <taxon>Acanthasteridae</taxon>
        <taxon>Acanthaster</taxon>
    </lineage>
</organism>